<sequence length="184" mass="21310">MKLSVFIPFAAQAALWRNNPAEWTTVNDNVMGGKSEGYVMPYNDALYFWGKLSPENRGGFASCRRSVGLPDSTHESYEGKNGLRFIAKGEPGSNGPRTFRVNVAVKSSWNWLLTKTFMVEFNPTREWQSFNFNFDEFTYTWMAQPSNKYQLTDFLDGINEEGFFIYDKNFDDKFILTVKDFELF</sequence>
<organism evidence="7 8">
    <name type="scientific">Oikopleura dioica</name>
    <name type="common">Tunicate</name>
    <dbReference type="NCBI Taxonomy" id="34765"/>
    <lineage>
        <taxon>Eukaryota</taxon>
        <taxon>Metazoa</taxon>
        <taxon>Chordata</taxon>
        <taxon>Tunicata</taxon>
        <taxon>Appendicularia</taxon>
        <taxon>Copelata</taxon>
        <taxon>Oikopleuridae</taxon>
        <taxon>Oikopleura</taxon>
    </lineage>
</organism>
<accession>A0ABN7SNL7</accession>
<gene>
    <name evidence="7" type="ORF">OKIOD_LOCUS8969</name>
</gene>
<feature type="domain" description="NADH:ubiquinone oxidoreductase intermediate-associated protein 30" evidence="6">
    <location>
        <begin position="19"/>
        <end position="168"/>
    </location>
</feature>
<dbReference type="InterPro" id="IPR013857">
    <property type="entry name" value="NADH-UbQ_OxRdtase-assoc_prot30"/>
</dbReference>
<dbReference type="InterPro" id="IPR039131">
    <property type="entry name" value="NDUFAF1"/>
</dbReference>
<evidence type="ECO:0000313" key="7">
    <source>
        <dbReference type="EMBL" id="CAG5102233.1"/>
    </source>
</evidence>
<dbReference type="Proteomes" id="UP001158576">
    <property type="component" value="Chromosome 1"/>
</dbReference>
<protein>
    <recommendedName>
        <fullName evidence="2">Complex I intermediate-associated protein 30, mitochondrial</fullName>
    </recommendedName>
    <alternativeName>
        <fullName evidence="4">NADH dehydrogenase [ubiquinone] 1 alpha subcomplex assembly factor 1</fullName>
    </alternativeName>
</protein>
<dbReference type="EMBL" id="OU015566">
    <property type="protein sequence ID" value="CAG5102233.1"/>
    <property type="molecule type" value="Genomic_DNA"/>
</dbReference>
<evidence type="ECO:0000256" key="3">
    <source>
        <dbReference type="ARBA" id="ARBA00029396"/>
    </source>
</evidence>
<evidence type="ECO:0000256" key="1">
    <source>
        <dbReference type="ARBA" id="ARBA00007884"/>
    </source>
</evidence>
<name>A0ABN7SNL7_OIKDI</name>
<dbReference type="PANTHER" id="PTHR13194">
    <property type="entry name" value="COMPLEX I INTERMEDIATE-ASSOCIATED PROTEIN 30"/>
    <property type="match status" value="1"/>
</dbReference>
<dbReference type="Pfam" id="PF08547">
    <property type="entry name" value="CIA30"/>
    <property type="match status" value="1"/>
</dbReference>
<evidence type="ECO:0000259" key="6">
    <source>
        <dbReference type="Pfam" id="PF08547"/>
    </source>
</evidence>
<evidence type="ECO:0000256" key="4">
    <source>
        <dbReference type="ARBA" id="ARBA00031882"/>
    </source>
</evidence>
<dbReference type="PANTHER" id="PTHR13194:SF19">
    <property type="entry name" value="NAD(P)-BINDING ROSSMANN-FOLD SUPERFAMILY PROTEIN"/>
    <property type="match status" value="1"/>
</dbReference>
<evidence type="ECO:0000256" key="2">
    <source>
        <dbReference type="ARBA" id="ARBA00020004"/>
    </source>
</evidence>
<comment type="subunit">
    <text evidence="5">Part of the mitochondrial complex I assembly/MCIA complex that comprises at least the core subunits TMEM126B, NDUFAF1, ECSIT and ACAD9 and complement subunits such as COA1 and TMEM186. Interacts with ECSIT. Interacts with ACAD9. At early stages of complex I assembly, it is found in intermediate subcomplexes that contain different subunits including NDUFB6, NDUFA6, NDUFA9, NDUFS3, NDUFS7, ND1, ND2 and ND3. Interacts with TMEM70 and TMEM242.</text>
</comment>
<keyword evidence="8" id="KW-1185">Reference proteome</keyword>
<dbReference type="InterPro" id="IPR008979">
    <property type="entry name" value="Galactose-bd-like_sf"/>
</dbReference>
<comment type="similarity">
    <text evidence="1">Belongs to the CIA30 family.</text>
</comment>
<reference evidence="7 8" key="1">
    <citation type="submission" date="2021-04" db="EMBL/GenBank/DDBJ databases">
        <authorList>
            <person name="Bliznina A."/>
        </authorList>
    </citation>
    <scope>NUCLEOTIDE SEQUENCE [LARGE SCALE GENOMIC DNA]</scope>
</reference>
<proteinExistence type="inferred from homology"/>
<evidence type="ECO:0000313" key="8">
    <source>
        <dbReference type="Proteomes" id="UP001158576"/>
    </source>
</evidence>
<comment type="function">
    <text evidence="3">As part of the MCIA complex, involved in the assembly of the mitochondrial complex I.</text>
</comment>
<dbReference type="SUPFAM" id="SSF49785">
    <property type="entry name" value="Galactose-binding domain-like"/>
    <property type="match status" value="1"/>
</dbReference>
<evidence type="ECO:0000256" key="5">
    <source>
        <dbReference type="ARBA" id="ARBA00047124"/>
    </source>
</evidence>